<organism evidence="1 2">
    <name type="scientific">Aliidiomarina halalkaliphila</name>
    <dbReference type="NCBI Taxonomy" id="2593535"/>
    <lineage>
        <taxon>Bacteria</taxon>
        <taxon>Pseudomonadati</taxon>
        <taxon>Pseudomonadota</taxon>
        <taxon>Gammaproteobacteria</taxon>
        <taxon>Alteromonadales</taxon>
        <taxon>Idiomarinaceae</taxon>
        <taxon>Aliidiomarina</taxon>
    </lineage>
</organism>
<reference evidence="1 2" key="1">
    <citation type="submission" date="2019-07" db="EMBL/GenBank/DDBJ databases">
        <authorList>
            <person name="Yang M."/>
            <person name="Zhao D."/>
            <person name="Xiang H."/>
        </authorList>
    </citation>
    <scope>NUCLEOTIDE SEQUENCE [LARGE SCALE GENOMIC DNA]</scope>
    <source>
        <strain evidence="1 2">IM1326</strain>
    </source>
</reference>
<proteinExistence type="predicted"/>
<evidence type="ECO:0000313" key="1">
    <source>
        <dbReference type="EMBL" id="TRW48907.1"/>
    </source>
</evidence>
<keyword evidence="2" id="KW-1185">Reference proteome</keyword>
<evidence type="ECO:0000313" key="2">
    <source>
        <dbReference type="Proteomes" id="UP000320359"/>
    </source>
</evidence>
<accession>A0A552X1K3</accession>
<sequence>MSVENNLFQENIDDLCRYSDVERERLIEFLNFIEAPHHLKNLSAAISGCIKMLRVPAVEEFTSPKLLEYLSTAKKLLRAIHSQAELSGFIAENVAAKKLTRGMLQSFPLYSLLFFAPEDRTFVLHQLKQVAWLKTSEVSANDIDDYCRFVRILSENPIPQILKEQLEHPTLSTELVYLAVNRFLECQNEEFVHVDDYGRNLFTNTKSALRFLKVITNRPVTRRKRIGEKKVIEKRLSLGIRGYASLGDKYFVYPLTFRDEFDENFVPHARTYESFEVSEELEAELEEAGIEIAELQNPNPTAWFIDVSTPLYAQKFRNKVKRLGQQHRIERHNQYLPLSVTRLSNFEVQELLHATMNSDIRSRREVALSLIILIMLLTSSTFDRAKRVYVTKNSDNLDVDQMGDNIALCLSRKAWVVPRLELPFKTPEISNSKSTTPRTLLRFPVLLGFIVEVINLSFVDQHAELFQPFLKLKVSMGDVQEFLGSVSNRITSAKVTNYLISAAASRFGVSVAGYIFARTLPGSLARYYYSAHPLDHYTKLYLELAEAELSLKATFQDSINAHSCEPLDSLEYDFDLTKPEESFGARYVPDTKGLYRTIAALQNELNTLRRATTKYAFIEFHNLYTVYSIFAQSLLTGIRSVIDPFVGRENILAESDILVFRDKDTEDQFHTRMQPTHPLTLVLADNYRMHSSSVRDKLFFLNPKSFDSDKYGQSKTFFIDPVTHKILSSRPSIIGQFLKPFNTLPLNSNRKYLRSFLERERVSAESVDIMLGHYSLGESVGDRMSTFSLADVRREVMPAIDKLIQSLSIEPIAGLNV</sequence>
<dbReference type="Proteomes" id="UP000320359">
    <property type="component" value="Unassembled WGS sequence"/>
</dbReference>
<dbReference type="AlphaFoldDB" id="A0A552X1K3"/>
<gene>
    <name evidence="1" type="ORF">FM042_07955</name>
</gene>
<dbReference type="OrthoDB" id="5614256at2"/>
<dbReference type="RefSeq" id="WP_143235892.1">
    <property type="nucleotide sequence ID" value="NZ_VJWL01000002.1"/>
</dbReference>
<comment type="caution">
    <text evidence="1">The sequence shown here is derived from an EMBL/GenBank/DDBJ whole genome shotgun (WGS) entry which is preliminary data.</text>
</comment>
<dbReference type="EMBL" id="VJWL01000002">
    <property type="protein sequence ID" value="TRW48907.1"/>
    <property type="molecule type" value="Genomic_DNA"/>
</dbReference>
<protein>
    <submittedName>
        <fullName evidence="1">Uncharacterized protein</fullName>
    </submittedName>
</protein>
<name>A0A552X1K3_9GAMM</name>